<organism evidence="9 10">
    <name type="scientific">Coptis chinensis</name>
    <dbReference type="NCBI Taxonomy" id="261450"/>
    <lineage>
        <taxon>Eukaryota</taxon>
        <taxon>Viridiplantae</taxon>
        <taxon>Streptophyta</taxon>
        <taxon>Embryophyta</taxon>
        <taxon>Tracheophyta</taxon>
        <taxon>Spermatophyta</taxon>
        <taxon>Magnoliopsida</taxon>
        <taxon>Ranunculales</taxon>
        <taxon>Ranunculaceae</taxon>
        <taxon>Coptidoideae</taxon>
        <taxon>Coptis</taxon>
    </lineage>
</organism>
<keyword evidence="6 8" id="KW-0472">Membrane</keyword>
<evidence type="ECO:0000256" key="8">
    <source>
        <dbReference type="SAM" id="Phobius"/>
    </source>
</evidence>
<evidence type="ECO:0000256" key="2">
    <source>
        <dbReference type="ARBA" id="ARBA00022692"/>
    </source>
</evidence>
<feature type="transmembrane region" description="Helical" evidence="8">
    <location>
        <begin position="127"/>
        <end position="145"/>
    </location>
</feature>
<dbReference type="Pfam" id="PF06775">
    <property type="entry name" value="Seipin"/>
    <property type="match status" value="1"/>
</dbReference>
<protein>
    <recommendedName>
        <fullName evidence="11">Seipin</fullName>
    </recommendedName>
</protein>
<sequence>MEEKQPNSTTTLNEEDDQYFDSFEDFPFLDCTSNPESPEEENSTEISNISQLSSSMQERADILIKRQITTQSDEISSNEKNGMLKSDVESTETSKEEIFTENSLASSSFLVYLAGLVLKAIGFQVSLLISFISLPIWISYCFVMLIIDPCKTLKQVKRKMLKKSYRVWGLFSETVAPFLFEKVKGQNSIAKLVMKFGWGFVWSIYICVVLFGLLVSGFLVGGFVMRCLVEEPMQLVESLNFDYTRTSPVALVPIISCPSVYTGVKYQDGIAKNVAGFRVLPPNHKLQLTVLLTMPESDYNRKLGIFQVRVDFLSENGQVTASSRHPCMLQFKSHLIRYLEIFLKSVPLLGGYSSEAQVLKIRMRGFSEGYKPTSCIRVILEQRAEYRSGAGLPEIYGTSLLLESELPLLKRILWYWKRTIFIWISMVSFTMELMLVLLCCRPILIPTLRPGRSSTSNAPQTSVSPVVSS</sequence>
<feature type="transmembrane region" description="Helical" evidence="8">
    <location>
        <begin position="420"/>
        <end position="444"/>
    </location>
</feature>
<keyword evidence="3" id="KW-0256">Endoplasmic reticulum</keyword>
<dbReference type="EMBL" id="JADFTS010000009">
    <property type="protein sequence ID" value="KAF9589426.1"/>
    <property type="molecule type" value="Genomic_DNA"/>
</dbReference>
<proteinExistence type="predicted"/>
<dbReference type="CDD" id="cd23995">
    <property type="entry name" value="Seipin_BSCL2_like"/>
    <property type="match status" value="1"/>
</dbReference>
<comment type="subcellular location">
    <subcellularLocation>
        <location evidence="1">Endoplasmic reticulum membrane</location>
        <topology evidence="1">Multi-pass membrane protein</topology>
    </subcellularLocation>
</comment>
<name>A0A835GXL2_9MAGN</name>
<dbReference type="OrthoDB" id="3990054at2759"/>
<accession>A0A835GXL2</accession>
<evidence type="ECO:0000256" key="3">
    <source>
        <dbReference type="ARBA" id="ARBA00022824"/>
    </source>
</evidence>
<evidence type="ECO:0000313" key="9">
    <source>
        <dbReference type="EMBL" id="KAF9589426.1"/>
    </source>
</evidence>
<evidence type="ECO:0000313" key="10">
    <source>
        <dbReference type="Proteomes" id="UP000631114"/>
    </source>
</evidence>
<comment type="caution">
    <text evidence="9">The sequence shown here is derived from an EMBL/GenBank/DDBJ whole genome shotgun (WGS) entry which is preliminary data.</text>
</comment>
<dbReference type="GO" id="GO:0006629">
    <property type="term" value="P:lipid metabolic process"/>
    <property type="evidence" value="ECO:0007669"/>
    <property type="project" value="UniProtKB-KW"/>
</dbReference>
<evidence type="ECO:0000256" key="7">
    <source>
        <dbReference type="SAM" id="MobiDB-lite"/>
    </source>
</evidence>
<dbReference type="PANTHER" id="PTHR21212">
    <property type="entry name" value="BERNARDINELLI-SEIP CONGENITAL LIPODYSTROPHY 2 HOMOLOG BSCL2 PROTEIN"/>
    <property type="match status" value="1"/>
</dbReference>
<dbReference type="InterPro" id="IPR009617">
    <property type="entry name" value="Seipin"/>
</dbReference>
<evidence type="ECO:0000256" key="4">
    <source>
        <dbReference type="ARBA" id="ARBA00022989"/>
    </source>
</evidence>
<evidence type="ECO:0000256" key="1">
    <source>
        <dbReference type="ARBA" id="ARBA00004477"/>
    </source>
</evidence>
<evidence type="ECO:0000256" key="6">
    <source>
        <dbReference type="ARBA" id="ARBA00023136"/>
    </source>
</evidence>
<dbReference type="GO" id="GO:0140042">
    <property type="term" value="P:lipid droplet formation"/>
    <property type="evidence" value="ECO:0007669"/>
    <property type="project" value="UniProtKB-ARBA"/>
</dbReference>
<keyword evidence="4 8" id="KW-1133">Transmembrane helix</keyword>
<gene>
    <name evidence="9" type="ORF">IFM89_023744</name>
</gene>
<dbReference type="PANTHER" id="PTHR21212:SF0">
    <property type="entry name" value="SEIPIN"/>
    <property type="match status" value="1"/>
</dbReference>
<keyword evidence="10" id="KW-1185">Reference proteome</keyword>
<dbReference type="GO" id="GO:0005789">
    <property type="term" value="C:endoplasmic reticulum membrane"/>
    <property type="evidence" value="ECO:0007669"/>
    <property type="project" value="UniProtKB-SubCell"/>
</dbReference>
<dbReference type="AlphaFoldDB" id="A0A835GXL2"/>
<feature type="transmembrane region" description="Helical" evidence="8">
    <location>
        <begin position="200"/>
        <end position="224"/>
    </location>
</feature>
<feature type="region of interest" description="Disordered" evidence="7">
    <location>
        <begin position="25"/>
        <end position="50"/>
    </location>
</feature>
<reference evidence="9 10" key="1">
    <citation type="submission" date="2020-10" db="EMBL/GenBank/DDBJ databases">
        <title>The Coptis chinensis genome and diversification of protoberbering-type alkaloids.</title>
        <authorList>
            <person name="Wang B."/>
            <person name="Shu S."/>
            <person name="Song C."/>
            <person name="Liu Y."/>
        </authorList>
    </citation>
    <scope>NUCLEOTIDE SEQUENCE [LARGE SCALE GENOMIC DNA]</scope>
    <source>
        <strain evidence="9">HL-2020</strain>
        <tissue evidence="9">Leaf</tissue>
    </source>
</reference>
<evidence type="ECO:0008006" key="11">
    <source>
        <dbReference type="Google" id="ProtNLM"/>
    </source>
</evidence>
<evidence type="ECO:0000256" key="5">
    <source>
        <dbReference type="ARBA" id="ARBA00023098"/>
    </source>
</evidence>
<dbReference type="Proteomes" id="UP000631114">
    <property type="component" value="Unassembled WGS sequence"/>
</dbReference>
<keyword evidence="2 8" id="KW-0812">Transmembrane</keyword>
<keyword evidence="5" id="KW-0443">Lipid metabolism</keyword>